<dbReference type="CDD" id="cd17325">
    <property type="entry name" value="MFS_MdtG_SLC18_like"/>
    <property type="match status" value="1"/>
</dbReference>
<dbReference type="InterPro" id="IPR036259">
    <property type="entry name" value="MFS_trans_sf"/>
</dbReference>
<dbReference type="GO" id="GO:0022857">
    <property type="term" value="F:transmembrane transporter activity"/>
    <property type="evidence" value="ECO:0007669"/>
    <property type="project" value="InterPro"/>
</dbReference>
<keyword evidence="5 7" id="KW-1133">Transmembrane helix</keyword>
<evidence type="ECO:0000256" key="1">
    <source>
        <dbReference type="ARBA" id="ARBA00004651"/>
    </source>
</evidence>
<evidence type="ECO:0000256" key="6">
    <source>
        <dbReference type="ARBA" id="ARBA00023136"/>
    </source>
</evidence>
<keyword evidence="6 7" id="KW-0472">Membrane</keyword>
<feature type="transmembrane region" description="Helical" evidence="7">
    <location>
        <begin position="322"/>
        <end position="345"/>
    </location>
</feature>
<dbReference type="STRING" id="321763.SAMN04488692_101119"/>
<dbReference type="EMBL" id="FNGO01000001">
    <property type="protein sequence ID" value="SDL08662.1"/>
    <property type="molecule type" value="Genomic_DNA"/>
</dbReference>
<dbReference type="InterPro" id="IPR011701">
    <property type="entry name" value="MFS"/>
</dbReference>
<keyword evidence="10" id="KW-1185">Reference proteome</keyword>
<dbReference type="SUPFAM" id="SSF103473">
    <property type="entry name" value="MFS general substrate transporter"/>
    <property type="match status" value="1"/>
</dbReference>
<feature type="transmembrane region" description="Helical" evidence="7">
    <location>
        <begin position="388"/>
        <end position="406"/>
    </location>
</feature>
<feature type="transmembrane region" description="Helical" evidence="7">
    <location>
        <begin position="266"/>
        <end position="285"/>
    </location>
</feature>
<comment type="subcellular location">
    <subcellularLocation>
        <location evidence="1">Cell membrane</location>
        <topology evidence="1">Multi-pass membrane protein</topology>
    </subcellularLocation>
</comment>
<dbReference type="Proteomes" id="UP000199476">
    <property type="component" value="Unassembled WGS sequence"/>
</dbReference>
<evidence type="ECO:0000256" key="3">
    <source>
        <dbReference type="ARBA" id="ARBA00022475"/>
    </source>
</evidence>
<dbReference type="PANTHER" id="PTHR23517:SF3">
    <property type="entry name" value="INTEGRAL MEMBRANE TRANSPORT PROTEIN"/>
    <property type="match status" value="1"/>
</dbReference>
<evidence type="ECO:0000259" key="8">
    <source>
        <dbReference type="PROSITE" id="PS50850"/>
    </source>
</evidence>
<feature type="transmembrane region" description="Helical" evidence="7">
    <location>
        <begin position="175"/>
        <end position="197"/>
    </location>
</feature>
<evidence type="ECO:0000313" key="9">
    <source>
        <dbReference type="EMBL" id="SDL08662.1"/>
    </source>
</evidence>
<feature type="transmembrane region" description="Helical" evidence="7">
    <location>
        <begin position="85"/>
        <end position="106"/>
    </location>
</feature>
<dbReference type="InterPro" id="IPR050171">
    <property type="entry name" value="MFS_Transporters"/>
</dbReference>
<evidence type="ECO:0000256" key="4">
    <source>
        <dbReference type="ARBA" id="ARBA00022692"/>
    </source>
</evidence>
<dbReference type="InterPro" id="IPR020846">
    <property type="entry name" value="MFS_dom"/>
</dbReference>
<evidence type="ECO:0000256" key="2">
    <source>
        <dbReference type="ARBA" id="ARBA00022448"/>
    </source>
</evidence>
<feature type="transmembrane region" description="Helical" evidence="7">
    <location>
        <begin position="233"/>
        <end position="251"/>
    </location>
</feature>
<sequence length="421" mass="45179">MSGKNDNTEISRRRSDRILLLLGIILFLNGLGSGVAFPIIPLLGSVIGVSPFFISMIISANRISRVIFNTAIGELVDRYGCRGPLIWGLLIKALSVAGFIFSIWSPVIPGHLFFISRFLYGIGSAMGFITTYAFMFHLTDRSNRGSRTAYIRTAGLFGLPSGLFIGGLLSDYFGYSAAFAFSAGSLFLFTLLAYSLIPGDIDSTPETEVLGPVRAVRLALTDSRVLRISSANFLEWFAVQGVFLSTAALFVERIDLSLGGLGAEGMSGLLMGVMMFTKGLSTLILGRFIDGASTRSFFSLVGASMGVLAFLSWALFRSLAAVTLGLLLLGTCSGITSSPLLTLLGDVSRPELRGKSLGIYRVFGDAGGMLGPIFGVNAAEGMGFTPTYLILALVMTAIMAIILPLYRRERRDLLTNPQNRS</sequence>
<dbReference type="OrthoDB" id="65739at2"/>
<feature type="transmembrane region" description="Helical" evidence="7">
    <location>
        <begin position="297"/>
        <end position="316"/>
    </location>
</feature>
<feature type="transmembrane region" description="Helical" evidence="7">
    <location>
        <begin position="150"/>
        <end position="169"/>
    </location>
</feature>
<evidence type="ECO:0000256" key="7">
    <source>
        <dbReference type="SAM" id="Phobius"/>
    </source>
</evidence>
<dbReference type="Pfam" id="PF07690">
    <property type="entry name" value="MFS_1"/>
    <property type="match status" value="1"/>
</dbReference>
<dbReference type="Gene3D" id="1.20.1250.20">
    <property type="entry name" value="MFS general substrate transporter like domains"/>
    <property type="match status" value="1"/>
</dbReference>
<dbReference type="GO" id="GO:0005886">
    <property type="term" value="C:plasma membrane"/>
    <property type="evidence" value="ECO:0007669"/>
    <property type="project" value="UniProtKB-SubCell"/>
</dbReference>
<name>A0A1G9H6Z6_9FIRM</name>
<feature type="transmembrane region" description="Helical" evidence="7">
    <location>
        <begin position="18"/>
        <end position="40"/>
    </location>
</feature>
<evidence type="ECO:0000256" key="5">
    <source>
        <dbReference type="ARBA" id="ARBA00022989"/>
    </source>
</evidence>
<feature type="transmembrane region" description="Helical" evidence="7">
    <location>
        <begin position="46"/>
        <end position="64"/>
    </location>
</feature>
<accession>A0A1G9H6Z6</accession>
<protein>
    <submittedName>
        <fullName evidence="9">Predicted arabinose efflux permease, MFS family</fullName>
    </submittedName>
</protein>
<keyword evidence="3" id="KW-1003">Cell membrane</keyword>
<organism evidence="9 10">
    <name type="scientific">Halarsenatibacter silvermanii</name>
    <dbReference type="NCBI Taxonomy" id="321763"/>
    <lineage>
        <taxon>Bacteria</taxon>
        <taxon>Bacillati</taxon>
        <taxon>Bacillota</taxon>
        <taxon>Clostridia</taxon>
        <taxon>Halanaerobiales</taxon>
        <taxon>Halarsenatibacteraceae</taxon>
        <taxon>Halarsenatibacter</taxon>
    </lineage>
</organism>
<gene>
    <name evidence="9" type="ORF">SAMN04488692_101119</name>
</gene>
<keyword evidence="2" id="KW-0813">Transport</keyword>
<keyword evidence="4 7" id="KW-0812">Transmembrane</keyword>
<reference evidence="9 10" key="1">
    <citation type="submission" date="2016-10" db="EMBL/GenBank/DDBJ databases">
        <authorList>
            <person name="de Groot N.N."/>
        </authorList>
    </citation>
    <scope>NUCLEOTIDE SEQUENCE [LARGE SCALE GENOMIC DNA]</scope>
    <source>
        <strain evidence="9 10">SLAS-1</strain>
    </source>
</reference>
<dbReference type="PANTHER" id="PTHR23517">
    <property type="entry name" value="RESISTANCE PROTEIN MDTM, PUTATIVE-RELATED-RELATED"/>
    <property type="match status" value="1"/>
</dbReference>
<evidence type="ECO:0000313" key="10">
    <source>
        <dbReference type="Proteomes" id="UP000199476"/>
    </source>
</evidence>
<dbReference type="AlphaFoldDB" id="A0A1G9H6Z6"/>
<proteinExistence type="predicted"/>
<dbReference type="RefSeq" id="WP_159429743.1">
    <property type="nucleotide sequence ID" value="NZ_FNGO01000001.1"/>
</dbReference>
<feature type="transmembrane region" description="Helical" evidence="7">
    <location>
        <begin position="118"/>
        <end position="138"/>
    </location>
</feature>
<feature type="domain" description="Major facilitator superfamily (MFS) profile" evidence="8">
    <location>
        <begin position="18"/>
        <end position="410"/>
    </location>
</feature>
<feature type="transmembrane region" description="Helical" evidence="7">
    <location>
        <begin position="357"/>
        <end position="376"/>
    </location>
</feature>
<dbReference type="PROSITE" id="PS50850">
    <property type="entry name" value="MFS"/>
    <property type="match status" value="1"/>
</dbReference>